<evidence type="ECO:0000256" key="1">
    <source>
        <dbReference type="SAM" id="MobiDB-lite"/>
    </source>
</evidence>
<dbReference type="AlphaFoldDB" id="A0AAE8SRC0"/>
<reference evidence="3" key="1">
    <citation type="submission" date="2018-03" db="EMBL/GenBank/DDBJ databases">
        <authorList>
            <person name="Guldener U."/>
        </authorList>
    </citation>
    <scope>NUCLEOTIDE SEQUENCE</scope>
</reference>
<evidence type="ECO:0000313" key="3">
    <source>
        <dbReference type="EMBL" id="SPN97389.1"/>
    </source>
</evidence>
<sequence length="458" mass="48187">MAGEYEYGHVDFLQDEAILPRYFLGDPRPTLHRRQSDKCEAGHHQCVDIGFPGTCCPNDRYCYVDPEARTARCCPLELNCDSECGSTRFRCDKTTTRAPPTESPDAPPVTTVQPACCARACTSQSFYRCEASQGGQCCPYDNACDGSVCVSTITSTPPPLVTPVDEGCTTNQFRCDDGEGCCDNTRKCATLSGTAVCAPAEYTGPGTTVDVPSSAGLSDGAKAGIGVGVAIGVSVITAGLTFLFLRRRARKRALARAREDEAAGGPDDQTLNMELTTPETHDYFGPDATAGPFTGAGPTPSPGARETGVPAQPNAPDDIVVPVEIDSTGVTPVPKEDEAARPVVMYELYGSDVPEMASPVPELASPNLQPASPVPVPEVPSPDPGLVSPELAPASLYRGAVTPDREVVSPEPEPELAPPDREVVSPEPGFPFPSREVVSPEPDDPPTVSQGGSKDKTT</sequence>
<organism evidence="3 4">
    <name type="scientific">Cephalotrichum gorgonifer</name>
    <dbReference type="NCBI Taxonomy" id="2041049"/>
    <lineage>
        <taxon>Eukaryota</taxon>
        <taxon>Fungi</taxon>
        <taxon>Dikarya</taxon>
        <taxon>Ascomycota</taxon>
        <taxon>Pezizomycotina</taxon>
        <taxon>Sordariomycetes</taxon>
        <taxon>Hypocreomycetidae</taxon>
        <taxon>Microascales</taxon>
        <taxon>Microascaceae</taxon>
        <taxon>Cephalotrichum</taxon>
    </lineage>
</organism>
<proteinExistence type="predicted"/>
<comment type="caution">
    <text evidence="3">The sequence shown here is derived from an EMBL/GenBank/DDBJ whole genome shotgun (WGS) entry which is preliminary data.</text>
</comment>
<accession>A0AAE8SRC0</accession>
<gene>
    <name evidence="3" type="ORF">DNG_00903</name>
</gene>
<feature type="region of interest" description="Disordered" evidence="1">
    <location>
        <begin position="278"/>
        <end position="317"/>
    </location>
</feature>
<protein>
    <submittedName>
        <fullName evidence="3">Uncharacterized protein</fullName>
    </submittedName>
</protein>
<dbReference type="EMBL" id="ONZQ02000001">
    <property type="protein sequence ID" value="SPN97389.1"/>
    <property type="molecule type" value="Genomic_DNA"/>
</dbReference>
<keyword evidence="2" id="KW-0812">Transmembrane</keyword>
<keyword evidence="2" id="KW-1133">Transmembrane helix</keyword>
<keyword evidence="2" id="KW-0472">Membrane</keyword>
<feature type="region of interest" description="Disordered" evidence="1">
    <location>
        <begin position="357"/>
        <end position="458"/>
    </location>
</feature>
<evidence type="ECO:0000256" key="2">
    <source>
        <dbReference type="SAM" id="Phobius"/>
    </source>
</evidence>
<keyword evidence="4" id="KW-1185">Reference proteome</keyword>
<evidence type="ECO:0000313" key="4">
    <source>
        <dbReference type="Proteomes" id="UP001187682"/>
    </source>
</evidence>
<feature type="transmembrane region" description="Helical" evidence="2">
    <location>
        <begin position="223"/>
        <end position="245"/>
    </location>
</feature>
<name>A0AAE8SRC0_9PEZI</name>
<feature type="compositionally biased region" description="Pro residues" evidence="1">
    <location>
        <begin position="372"/>
        <end position="383"/>
    </location>
</feature>
<dbReference type="Proteomes" id="UP001187682">
    <property type="component" value="Unassembled WGS sequence"/>
</dbReference>